<evidence type="ECO:0000256" key="12">
    <source>
        <dbReference type="HAMAP-Rule" id="MF_00111"/>
    </source>
</evidence>
<dbReference type="PANTHER" id="PTHR43783">
    <property type="entry name" value="UDP-N-ACETYLGLUCOSAMINE 1-CARBOXYVINYLTRANSFERASE"/>
    <property type="match status" value="1"/>
</dbReference>
<evidence type="ECO:0000256" key="5">
    <source>
        <dbReference type="ARBA" id="ARBA00022679"/>
    </source>
</evidence>
<evidence type="ECO:0000259" key="13">
    <source>
        <dbReference type="Pfam" id="PF00275"/>
    </source>
</evidence>
<dbReference type="InterPro" id="IPR013792">
    <property type="entry name" value="RNA3'P_cycl/enolpyr_Trfase_a/b"/>
</dbReference>
<keyword evidence="7 12" id="KW-0573">Peptidoglycan synthesis</keyword>
<dbReference type="SUPFAM" id="SSF55205">
    <property type="entry name" value="EPT/RTPC-like"/>
    <property type="match status" value="1"/>
</dbReference>
<feature type="binding site" evidence="12">
    <location>
        <begin position="16"/>
        <end position="17"/>
    </location>
    <ligand>
        <name>phosphoenolpyruvate</name>
        <dbReference type="ChEBI" id="CHEBI:58702"/>
    </ligand>
</feature>
<reference evidence="15" key="1">
    <citation type="journal article" date="2024" name="Algal Res.">
        <title>Biochemical, toxicological and genomic investigation of a high-biomass producing Limnothrix strain isolated from Italian shallow drinking water reservoir.</title>
        <authorList>
            <person name="Simonazzi M."/>
            <person name="Shishido T.K."/>
            <person name="Delbaje E."/>
            <person name="Wahlsten M."/>
            <person name="Fewer D.P."/>
            <person name="Sivonen K."/>
            <person name="Pezzolesi L."/>
            <person name="Pistocchi R."/>
        </authorList>
    </citation>
    <scope>NUCLEOTIDE SEQUENCE [LARGE SCALE GENOMIC DNA]</scope>
    <source>
        <strain evidence="15">LRLZ20PSL1</strain>
    </source>
</reference>
<feature type="active site" description="Proton donor" evidence="12">
    <location>
        <position position="110"/>
    </location>
</feature>
<keyword evidence="6 12" id="KW-0133">Cell shape</keyword>
<comment type="caution">
    <text evidence="12">Lacks conserved residue(s) required for the propagation of feature annotation.</text>
</comment>
<dbReference type="Pfam" id="PF00275">
    <property type="entry name" value="EPSP_synthase"/>
    <property type="match status" value="1"/>
</dbReference>
<keyword evidence="12" id="KW-0670">Pyruvate</keyword>
<dbReference type="EMBL" id="JAZAQF010000095">
    <property type="protein sequence ID" value="MFG3819637.1"/>
    <property type="molecule type" value="Genomic_DNA"/>
</dbReference>
<dbReference type="Gene3D" id="3.65.10.10">
    <property type="entry name" value="Enolpyruvate transferase domain"/>
    <property type="match status" value="2"/>
</dbReference>
<comment type="function">
    <text evidence="12">Cell wall formation. Adds enolpyruvyl to UDP-N-acetylglucosamine.</text>
</comment>
<keyword evidence="9 12" id="KW-0961">Cell wall biogenesis/degradation</keyword>
<feature type="modified residue" description="2-(S-cysteinyl)pyruvic acid O-phosphothioketal" evidence="12">
    <location>
        <position position="110"/>
    </location>
</feature>
<sequence length="425" mass="44826">MGGQPLSGHVSVSGAKNSALVLLAATVLCSGECRIRNVPLLVDVARMGQVLEALGLKTRCLGDTWEIDARHINRAEAPYELVSQLRASFFAIGALLARMGEARFPLPGGCAIGARPVELHVRGLQAMGADVHIDSGIVFASIRGKSRLTGARIYLDYPSVGATETLMMAATLAEGETILENAAREPEIIDLANFCNAMGAKVRGAGTDTVVIEGVEKLHSTEHSVIPDRIEAGTFLVAAAATRSDLLVGPVIPDHMSATLAKLEAIGVQTAIEGTSIRVFPGQGLFATDLETLPFPGFPTDMQAQFMALLTLCEGSSTITETVFENRLRHVAELNRMGANIRVKDRVAIVKGVPFLSGAPVTASDLRAGAALVVAGLAARGKTTIRGLHHLDRGYENIENKLRSIGANIQRLNDFAEGAVPAAVS</sequence>
<evidence type="ECO:0000256" key="7">
    <source>
        <dbReference type="ARBA" id="ARBA00022984"/>
    </source>
</evidence>
<dbReference type="NCBIfam" id="NF006873">
    <property type="entry name" value="PRK09369.1"/>
    <property type="match status" value="1"/>
</dbReference>
<feature type="binding site" evidence="12">
    <location>
        <position position="323"/>
    </location>
    <ligand>
        <name>UDP-N-acetyl-alpha-D-glucosamine</name>
        <dbReference type="ChEBI" id="CHEBI:57705"/>
    </ligand>
</feature>
<gene>
    <name evidence="12 14" type="primary">murA</name>
    <name evidence="14" type="ORF">VPK24_18485</name>
</gene>
<comment type="pathway">
    <text evidence="2 12">Cell wall biogenesis; peptidoglycan biosynthesis.</text>
</comment>
<proteinExistence type="inferred from homology"/>
<feature type="binding site" evidence="12">
    <location>
        <position position="301"/>
    </location>
    <ligand>
        <name>UDP-N-acetyl-alpha-D-glucosamine</name>
        <dbReference type="ChEBI" id="CHEBI:57705"/>
    </ligand>
</feature>
<comment type="subcellular location">
    <subcellularLocation>
        <location evidence="1 12">Cytoplasm</location>
    </subcellularLocation>
</comment>
<name>A0ABW7CER4_9CYAN</name>
<evidence type="ECO:0000256" key="11">
    <source>
        <dbReference type="ARBA" id="ARBA00047527"/>
    </source>
</evidence>
<dbReference type="Proteomes" id="UP001604335">
    <property type="component" value="Unassembled WGS sequence"/>
</dbReference>
<evidence type="ECO:0000256" key="1">
    <source>
        <dbReference type="ARBA" id="ARBA00004496"/>
    </source>
</evidence>
<feature type="binding site" evidence="12">
    <location>
        <position position="86"/>
    </location>
    <ligand>
        <name>UDP-N-acetyl-alpha-D-glucosamine</name>
        <dbReference type="ChEBI" id="CHEBI:57705"/>
    </ligand>
</feature>
<evidence type="ECO:0000256" key="9">
    <source>
        <dbReference type="ARBA" id="ARBA00023316"/>
    </source>
</evidence>
<dbReference type="NCBIfam" id="TIGR01072">
    <property type="entry name" value="murA"/>
    <property type="match status" value="1"/>
</dbReference>
<accession>A0ABW7CER4</accession>
<evidence type="ECO:0000256" key="6">
    <source>
        <dbReference type="ARBA" id="ARBA00022960"/>
    </source>
</evidence>
<evidence type="ECO:0000256" key="3">
    <source>
        <dbReference type="ARBA" id="ARBA00022490"/>
    </source>
</evidence>
<dbReference type="GO" id="GO:0008760">
    <property type="term" value="F:UDP-N-acetylglucosamine 1-carboxyvinyltransferase activity"/>
    <property type="evidence" value="ECO:0007669"/>
    <property type="project" value="UniProtKB-EC"/>
</dbReference>
<organism evidence="14 15">
    <name type="scientific">Limnothrix redekei LRLZ20PSL1</name>
    <dbReference type="NCBI Taxonomy" id="3112953"/>
    <lineage>
        <taxon>Bacteria</taxon>
        <taxon>Bacillati</taxon>
        <taxon>Cyanobacteriota</taxon>
        <taxon>Cyanophyceae</taxon>
        <taxon>Pseudanabaenales</taxon>
        <taxon>Pseudanabaenaceae</taxon>
        <taxon>Limnothrix</taxon>
    </lineage>
</organism>
<dbReference type="CDD" id="cd01555">
    <property type="entry name" value="UdpNAET"/>
    <property type="match status" value="1"/>
</dbReference>
<comment type="caution">
    <text evidence="14">The sequence shown here is derived from an EMBL/GenBank/DDBJ whole genome shotgun (WGS) entry which is preliminary data.</text>
</comment>
<comment type="catalytic activity">
    <reaction evidence="11 12">
        <text>phosphoenolpyruvate + UDP-N-acetyl-alpha-D-glucosamine = UDP-N-acetyl-3-O-(1-carboxyvinyl)-alpha-D-glucosamine + phosphate</text>
        <dbReference type="Rhea" id="RHEA:18681"/>
        <dbReference type="ChEBI" id="CHEBI:43474"/>
        <dbReference type="ChEBI" id="CHEBI:57705"/>
        <dbReference type="ChEBI" id="CHEBI:58702"/>
        <dbReference type="ChEBI" id="CHEBI:68483"/>
        <dbReference type="EC" id="2.5.1.7"/>
    </reaction>
</comment>
<dbReference type="InterPro" id="IPR036968">
    <property type="entry name" value="Enolpyruvate_Tfrase_sf"/>
</dbReference>
<dbReference type="HAMAP" id="MF_00111">
    <property type="entry name" value="MurA"/>
    <property type="match status" value="1"/>
</dbReference>
<keyword evidence="5 12" id="KW-0808">Transferase</keyword>
<evidence type="ECO:0000256" key="8">
    <source>
        <dbReference type="ARBA" id="ARBA00023306"/>
    </source>
</evidence>
<keyword evidence="4 12" id="KW-0132">Cell division</keyword>
<dbReference type="InterPro" id="IPR005750">
    <property type="entry name" value="UDP_GlcNAc_COvinyl_MurA"/>
</dbReference>
<evidence type="ECO:0000313" key="15">
    <source>
        <dbReference type="Proteomes" id="UP001604335"/>
    </source>
</evidence>
<dbReference type="EC" id="2.5.1.7" evidence="12"/>
<comment type="similarity">
    <text evidence="10 12">Belongs to the EPSP synthase family. MurA subfamily.</text>
</comment>
<protein>
    <recommendedName>
        <fullName evidence="12">UDP-N-acetylglucosamine 1-carboxyvinyltransferase</fullName>
        <ecNumber evidence="12">2.5.1.7</ecNumber>
    </recommendedName>
    <alternativeName>
        <fullName evidence="12">Enoylpyruvate transferase</fullName>
    </alternativeName>
    <alternativeName>
        <fullName evidence="12">UDP-N-acetylglucosamine enolpyruvyl transferase</fullName>
        <shortName evidence="12">EPT</shortName>
    </alternativeName>
</protein>
<feature type="domain" description="Enolpyruvate transferase" evidence="13">
    <location>
        <begin position="2"/>
        <end position="402"/>
    </location>
</feature>
<keyword evidence="3 12" id="KW-0963">Cytoplasm</keyword>
<feature type="binding site" evidence="12">
    <location>
        <begin position="115"/>
        <end position="119"/>
    </location>
    <ligand>
        <name>UDP-N-acetyl-alpha-D-glucosamine</name>
        <dbReference type="ChEBI" id="CHEBI:57705"/>
    </ligand>
</feature>
<evidence type="ECO:0000256" key="10">
    <source>
        <dbReference type="ARBA" id="ARBA00038367"/>
    </source>
</evidence>
<keyword evidence="15" id="KW-1185">Reference proteome</keyword>
<dbReference type="PANTHER" id="PTHR43783:SF1">
    <property type="entry name" value="UDP-N-ACETYLGLUCOSAMINE 1-CARBOXYVINYLTRANSFERASE"/>
    <property type="match status" value="1"/>
</dbReference>
<dbReference type="InterPro" id="IPR001986">
    <property type="entry name" value="Enolpyruvate_Tfrase_dom"/>
</dbReference>
<evidence type="ECO:0000256" key="4">
    <source>
        <dbReference type="ARBA" id="ARBA00022618"/>
    </source>
</evidence>
<keyword evidence="8 12" id="KW-0131">Cell cycle</keyword>
<evidence type="ECO:0000313" key="14">
    <source>
        <dbReference type="EMBL" id="MFG3819637.1"/>
    </source>
</evidence>
<evidence type="ECO:0000256" key="2">
    <source>
        <dbReference type="ARBA" id="ARBA00004752"/>
    </source>
</evidence>
<dbReference type="InterPro" id="IPR050068">
    <property type="entry name" value="MurA_subfamily"/>
</dbReference>